<evidence type="ECO:0000313" key="2">
    <source>
        <dbReference type="EMBL" id="SHI27222.1"/>
    </source>
</evidence>
<dbReference type="RefSeq" id="WP_242947598.1">
    <property type="nucleotide sequence ID" value="NZ_FQXJ01000014.1"/>
</dbReference>
<evidence type="ECO:0000256" key="1">
    <source>
        <dbReference type="SAM" id="MobiDB-lite"/>
    </source>
</evidence>
<feature type="compositionally biased region" description="Polar residues" evidence="1">
    <location>
        <begin position="62"/>
        <end position="75"/>
    </location>
</feature>
<evidence type="ECO:0000313" key="3">
    <source>
        <dbReference type="Proteomes" id="UP000183954"/>
    </source>
</evidence>
<dbReference type="EMBL" id="FQXJ01000014">
    <property type="protein sequence ID" value="SHI27222.1"/>
    <property type="molecule type" value="Genomic_DNA"/>
</dbReference>
<gene>
    <name evidence="2" type="ORF">SAMN02746098_03635</name>
</gene>
<keyword evidence="3" id="KW-1185">Reference proteome</keyword>
<dbReference type="STRING" id="1121420.SAMN02746098_03635"/>
<reference evidence="3" key="1">
    <citation type="submission" date="2016-11" db="EMBL/GenBank/DDBJ databases">
        <authorList>
            <person name="Varghese N."/>
            <person name="Submissions S."/>
        </authorList>
    </citation>
    <scope>NUCLEOTIDE SEQUENCE [LARGE SCALE GENOMIC DNA]</scope>
    <source>
        <strain evidence="3">DSM 15449</strain>
    </source>
</reference>
<organism evidence="2 3">
    <name type="scientific">Desulfosporosinus lacus DSM 15449</name>
    <dbReference type="NCBI Taxonomy" id="1121420"/>
    <lineage>
        <taxon>Bacteria</taxon>
        <taxon>Bacillati</taxon>
        <taxon>Bacillota</taxon>
        <taxon>Clostridia</taxon>
        <taxon>Eubacteriales</taxon>
        <taxon>Desulfitobacteriaceae</taxon>
        <taxon>Desulfosporosinus</taxon>
    </lineage>
</organism>
<proteinExistence type="predicted"/>
<dbReference type="AlphaFoldDB" id="A0A1M5ZSN5"/>
<accession>A0A1M5ZSN5</accession>
<sequence>MVPVVCLPGFEMKIIDKNTGVNSIVNFRDGEAVGWRSRWISPRAGNKLMRIFKEYGAGQLTSLNSDPDPNLNYSQALKEERGPPENSGRSKRYHHRS</sequence>
<protein>
    <submittedName>
        <fullName evidence="2">Uncharacterized protein</fullName>
    </submittedName>
</protein>
<name>A0A1M5ZSN5_9FIRM</name>
<dbReference type="Proteomes" id="UP000183954">
    <property type="component" value="Unassembled WGS sequence"/>
</dbReference>
<feature type="region of interest" description="Disordered" evidence="1">
    <location>
        <begin position="62"/>
        <end position="97"/>
    </location>
</feature>